<accession>A0ABM7W909</accession>
<keyword evidence="6" id="KW-1185">Reference proteome</keyword>
<feature type="signal peptide" evidence="4">
    <location>
        <begin position="1"/>
        <end position="22"/>
    </location>
</feature>
<evidence type="ECO:0000313" key="5">
    <source>
        <dbReference type="EMBL" id="BDD87472.1"/>
    </source>
</evidence>
<dbReference type="Pfam" id="PF13531">
    <property type="entry name" value="SBP_bac_11"/>
    <property type="match status" value="1"/>
</dbReference>
<evidence type="ECO:0000256" key="3">
    <source>
        <dbReference type="ARBA" id="ARBA00022729"/>
    </source>
</evidence>
<dbReference type="InterPro" id="IPR005950">
    <property type="entry name" value="ModA"/>
</dbReference>
<reference evidence="5 6" key="1">
    <citation type="submission" date="2022-01" db="EMBL/GenBank/DDBJ databases">
        <title>Desulfofustis limnae sp. nov., a novel mesophilic sulfate-reducing bacterium isolated from marsh soil.</title>
        <authorList>
            <person name="Watanabe M."/>
            <person name="Takahashi A."/>
            <person name="Kojima H."/>
            <person name="Fukui M."/>
        </authorList>
    </citation>
    <scope>NUCLEOTIDE SEQUENCE [LARGE SCALE GENOMIC DNA]</scope>
    <source>
        <strain evidence="5 6">PPLL</strain>
    </source>
</reference>
<sequence>MVRIGVLVSLFVSFVMLSTAHAQSETIRLYAAGSLKAALGEVARAFEQATGNTVESEFGPSGLLRERIEKGEAVHVFASANMAHPLTLVEKGFGQPVALFARNNLCALAQAEVQVGPETLLGVMLDEQIRLGTSTPKADPSGDYAWELFAKADAVKAGSTAVLTGKALQLTGGPDSAKAPEGRNQYAWVMEEKKADLFLTYCTNGVLARKEVPALQLVQIPPSLSVGADYGLLVLRDAPVEAWRLALFILGPDGQRILAEYGFTVGGLSNQ</sequence>
<dbReference type="NCBIfam" id="NF002917">
    <property type="entry name" value="PRK03537.1-3"/>
    <property type="match status" value="1"/>
</dbReference>
<dbReference type="Proteomes" id="UP000830055">
    <property type="component" value="Chromosome"/>
</dbReference>
<dbReference type="RefSeq" id="WP_284154497.1">
    <property type="nucleotide sequence ID" value="NZ_AP025516.1"/>
</dbReference>
<keyword evidence="2" id="KW-0479">Metal-binding</keyword>
<dbReference type="SUPFAM" id="SSF53850">
    <property type="entry name" value="Periplasmic binding protein-like II"/>
    <property type="match status" value="1"/>
</dbReference>
<proteinExistence type="inferred from homology"/>
<feature type="chain" id="PRO_5045822072" evidence="4">
    <location>
        <begin position="23"/>
        <end position="271"/>
    </location>
</feature>
<name>A0ABM7W909_9BACT</name>
<gene>
    <name evidence="5" type="ORF">DPPLL_18370</name>
</gene>
<evidence type="ECO:0000256" key="2">
    <source>
        <dbReference type="ARBA" id="ARBA00022723"/>
    </source>
</evidence>
<dbReference type="NCBIfam" id="NF002918">
    <property type="entry name" value="PRK03537.1-4"/>
    <property type="match status" value="1"/>
</dbReference>
<organism evidence="5 6">
    <name type="scientific">Desulfofustis limnaeus</name>
    <dbReference type="NCBI Taxonomy" id="2740163"/>
    <lineage>
        <taxon>Bacteria</taxon>
        <taxon>Pseudomonadati</taxon>
        <taxon>Thermodesulfobacteriota</taxon>
        <taxon>Desulfobulbia</taxon>
        <taxon>Desulfobulbales</taxon>
        <taxon>Desulfocapsaceae</taxon>
        <taxon>Desulfofustis</taxon>
    </lineage>
</organism>
<dbReference type="EMBL" id="AP025516">
    <property type="protein sequence ID" value="BDD87472.1"/>
    <property type="molecule type" value="Genomic_DNA"/>
</dbReference>
<protein>
    <submittedName>
        <fullName evidence="5">ABC transporter substrate-binding protein</fullName>
    </submittedName>
</protein>
<evidence type="ECO:0000256" key="4">
    <source>
        <dbReference type="SAM" id="SignalP"/>
    </source>
</evidence>
<evidence type="ECO:0000313" key="6">
    <source>
        <dbReference type="Proteomes" id="UP000830055"/>
    </source>
</evidence>
<dbReference type="PANTHER" id="PTHR30632:SF0">
    <property type="entry name" value="SULFATE-BINDING PROTEIN"/>
    <property type="match status" value="1"/>
</dbReference>
<dbReference type="InterPro" id="IPR050682">
    <property type="entry name" value="ModA/WtpA"/>
</dbReference>
<comment type="similarity">
    <text evidence="1">Belongs to the bacterial solute-binding protein ModA family.</text>
</comment>
<keyword evidence="3 4" id="KW-0732">Signal</keyword>
<dbReference type="PANTHER" id="PTHR30632">
    <property type="entry name" value="MOLYBDATE-BINDING PERIPLASMIC PROTEIN"/>
    <property type="match status" value="1"/>
</dbReference>
<dbReference type="Gene3D" id="3.40.190.10">
    <property type="entry name" value="Periplasmic binding protein-like II"/>
    <property type="match status" value="2"/>
</dbReference>
<evidence type="ECO:0000256" key="1">
    <source>
        <dbReference type="ARBA" id="ARBA00009175"/>
    </source>
</evidence>
<dbReference type="NCBIfam" id="TIGR01256">
    <property type="entry name" value="modA"/>
    <property type="match status" value="1"/>
</dbReference>